<feature type="region of interest" description="Disordered" evidence="1">
    <location>
        <begin position="1"/>
        <end position="28"/>
    </location>
</feature>
<dbReference type="Proteomes" id="UP000325333">
    <property type="component" value="Unassembled WGS sequence"/>
</dbReference>
<evidence type="ECO:0000313" key="2">
    <source>
        <dbReference type="EMBL" id="KAA1057679.1"/>
    </source>
</evidence>
<evidence type="ECO:0000313" key="3">
    <source>
        <dbReference type="Proteomes" id="UP000325333"/>
    </source>
</evidence>
<reference evidence="2 3" key="1">
    <citation type="submission" date="2019-07" db="EMBL/GenBank/DDBJ databases">
        <title>Genome sequencing of the stress-tolerant strain Azospirillum brasilense Az19.</title>
        <authorList>
            <person name="Maroniche G.A."/>
            <person name="Garcia J.E."/>
            <person name="Pagnussat L."/>
            <person name="Amenta M."/>
            <person name="Creus C.M."/>
        </authorList>
    </citation>
    <scope>NUCLEOTIDE SEQUENCE [LARGE SCALE GENOMIC DNA]</scope>
    <source>
        <strain evidence="2 3">Az19</strain>
    </source>
</reference>
<sequence>MHGWRVGKASQNGLSGGTGATARVDEARTIRPPGGFAYAMGAPAMGASAMGGEPGGLPSPRRTDQPTKNGCVPCAAMAFDSRSSAWA</sequence>
<protein>
    <submittedName>
        <fullName evidence="2">Uncharacterized protein</fullName>
    </submittedName>
</protein>
<dbReference type="EMBL" id="VEWN01000002">
    <property type="protein sequence ID" value="KAA1057679.1"/>
    <property type="molecule type" value="Genomic_DNA"/>
</dbReference>
<organism evidence="2 3">
    <name type="scientific">Azospirillum argentinense</name>
    <dbReference type="NCBI Taxonomy" id="2970906"/>
    <lineage>
        <taxon>Bacteria</taxon>
        <taxon>Pseudomonadati</taxon>
        <taxon>Pseudomonadota</taxon>
        <taxon>Alphaproteobacteria</taxon>
        <taxon>Rhodospirillales</taxon>
        <taxon>Azospirillaceae</taxon>
        <taxon>Azospirillum</taxon>
    </lineage>
</organism>
<name>A0A5B0L073_9PROT</name>
<evidence type="ECO:0000256" key="1">
    <source>
        <dbReference type="SAM" id="MobiDB-lite"/>
    </source>
</evidence>
<gene>
    <name evidence="2" type="ORF">FH063_001847</name>
</gene>
<feature type="region of interest" description="Disordered" evidence="1">
    <location>
        <begin position="49"/>
        <end position="69"/>
    </location>
</feature>
<dbReference type="AlphaFoldDB" id="A0A5B0L073"/>
<accession>A0A5B0L073</accession>
<comment type="caution">
    <text evidence="2">The sequence shown here is derived from an EMBL/GenBank/DDBJ whole genome shotgun (WGS) entry which is preliminary data.</text>
</comment>
<proteinExistence type="predicted"/>